<dbReference type="GO" id="GO:0016887">
    <property type="term" value="F:ATP hydrolysis activity"/>
    <property type="evidence" value="ECO:0007669"/>
    <property type="project" value="InterPro"/>
</dbReference>
<proteinExistence type="inferred from homology"/>
<dbReference type="GO" id="GO:0051598">
    <property type="term" value="P:meiotic recombination checkpoint signaling"/>
    <property type="evidence" value="ECO:0007669"/>
    <property type="project" value="TreeGrafter"/>
</dbReference>
<keyword evidence="4" id="KW-0469">Meiosis</keyword>
<evidence type="ECO:0000313" key="8">
    <source>
        <dbReference type="Proteomes" id="UP000189911"/>
    </source>
</evidence>
<accession>A0A1G4JV36</accession>
<evidence type="ECO:0000256" key="3">
    <source>
        <dbReference type="ARBA" id="ARBA00022840"/>
    </source>
</evidence>
<evidence type="ECO:0000256" key="1">
    <source>
        <dbReference type="ARBA" id="ARBA00007271"/>
    </source>
</evidence>
<evidence type="ECO:0000256" key="4">
    <source>
        <dbReference type="ARBA" id="ARBA00023254"/>
    </source>
</evidence>
<dbReference type="InterPro" id="IPR003593">
    <property type="entry name" value="AAA+_ATPase"/>
</dbReference>
<dbReference type="SUPFAM" id="SSF52540">
    <property type="entry name" value="P-loop containing nucleoside triphosphate hydrolases"/>
    <property type="match status" value="1"/>
</dbReference>
<dbReference type="InterPro" id="IPR003959">
    <property type="entry name" value="ATPase_AAA_core"/>
</dbReference>
<dbReference type="PROSITE" id="PS00674">
    <property type="entry name" value="AAA"/>
    <property type="match status" value="1"/>
</dbReference>
<dbReference type="Proteomes" id="UP000189911">
    <property type="component" value="Chromosome E"/>
</dbReference>
<dbReference type="GO" id="GO:0005634">
    <property type="term" value="C:nucleus"/>
    <property type="evidence" value="ECO:0007669"/>
    <property type="project" value="TreeGrafter"/>
</dbReference>
<keyword evidence="3 5" id="KW-0067">ATP-binding</keyword>
<organism evidence="7 8">
    <name type="scientific">Lachancea nothofagi CBS 11611</name>
    <dbReference type="NCBI Taxonomy" id="1266666"/>
    <lineage>
        <taxon>Eukaryota</taxon>
        <taxon>Fungi</taxon>
        <taxon>Dikarya</taxon>
        <taxon>Ascomycota</taxon>
        <taxon>Saccharomycotina</taxon>
        <taxon>Saccharomycetes</taxon>
        <taxon>Saccharomycetales</taxon>
        <taxon>Saccharomycetaceae</taxon>
        <taxon>Lachancea</taxon>
    </lineage>
</organism>
<evidence type="ECO:0000259" key="6">
    <source>
        <dbReference type="SMART" id="SM00382"/>
    </source>
</evidence>
<dbReference type="SMART" id="SM00382">
    <property type="entry name" value="AAA"/>
    <property type="match status" value="1"/>
</dbReference>
<evidence type="ECO:0000256" key="2">
    <source>
        <dbReference type="ARBA" id="ARBA00022741"/>
    </source>
</evidence>
<dbReference type="OrthoDB" id="5925at2759"/>
<keyword evidence="2 5" id="KW-0547">Nucleotide-binding</keyword>
<dbReference type="EMBL" id="LT598451">
    <property type="protein sequence ID" value="SCU94882.1"/>
    <property type="molecule type" value="Genomic_DNA"/>
</dbReference>
<evidence type="ECO:0000313" key="7">
    <source>
        <dbReference type="EMBL" id="SCU94882.1"/>
    </source>
</evidence>
<protein>
    <submittedName>
        <fullName evidence="7">LANO_0E08526g1_1</fullName>
    </submittedName>
</protein>
<dbReference type="InterPro" id="IPR044539">
    <property type="entry name" value="Pch2-like"/>
</dbReference>
<keyword evidence="8" id="KW-1185">Reference proteome</keyword>
<dbReference type="GO" id="GO:0007131">
    <property type="term" value="P:reciprocal meiotic recombination"/>
    <property type="evidence" value="ECO:0007669"/>
    <property type="project" value="TreeGrafter"/>
</dbReference>
<dbReference type="InterPro" id="IPR058249">
    <property type="entry name" value="Pch2_C"/>
</dbReference>
<reference evidence="8" key="1">
    <citation type="submission" date="2016-03" db="EMBL/GenBank/DDBJ databases">
        <authorList>
            <person name="Devillers Hugo."/>
        </authorList>
    </citation>
    <scope>NUCLEOTIDE SEQUENCE [LARGE SCALE GENOMIC DNA]</scope>
</reference>
<dbReference type="FunFam" id="3.40.50.300:FF:001494">
    <property type="entry name" value="Pachytene checkpoint component Pch2"/>
    <property type="match status" value="1"/>
</dbReference>
<dbReference type="InterPro" id="IPR027417">
    <property type="entry name" value="P-loop_NTPase"/>
</dbReference>
<dbReference type="AlphaFoldDB" id="A0A1G4JV36"/>
<feature type="domain" description="AAA+ ATPase" evidence="6">
    <location>
        <begin position="287"/>
        <end position="450"/>
    </location>
</feature>
<gene>
    <name evidence="7" type="ORF">LANO_0E08526G</name>
</gene>
<dbReference type="GO" id="GO:0005694">
    <property type="term" value="C:chromosome"/>
    <property type="evidence" value="ECO:0007669"/>
    <property type="project" value="TreeGrafter"/>
</dbReference>
<dbReference type="PANTHER" id="PTHR45991">
    <property type="entry name" value="PACHYTENE CHECKPOINT PROTEIN 2"/>
    <property type="match status" value="1"/>
</dbReference>
<dbReference type="Pfam" id="PF23242">
    <property type="entry name" value="AAA_lid_TRIP13_C"/>
    <property type="match status" value="1"/>
</dbReference>
<dbReference type="InterPro" id="IPR003960">
    <property type="entry name" value="ATPase_AAA_CS"/>
</dbReference>
<evidence type="ECO:0000256" key="5">
    <source>
        <dbReference type="RuleBase" id="RU003651"/>
    </source>
</evidence>
<dbReference type="Pfam" id="PF00004">
    <property type="entry name" value="AAA"/>
    <property type="match status" value="1"/>
</dbReference>
<sequence length="554" mass="61495">MKYIAEVRLKGSTFVIIRQTLRELSGQHGCHCQATISNAIIRAVENKLRKMPLEPHNNNAMHVSSRSFLLEGQGSIEISSTPTEAQASIVRSLIKVVLHQIGTSGRYNLTEGQENLLVSLCVESLQIEPVAQKMSFQQACKSTAKEVLNVFESPDSSIMKAGEKSSLLTRKTFFINCYCCLEDYAAKPDFSNISEEFDKIDIQDVEDCADDDETLVAAHPLLSGISISQDTLAQSKIHLLPSSDYEGLWESLQFDDNIKQRLFSYATISLKLSRFSQQRVSQALVSNNKILLVHGPPGTGKTTVCKALCQKLAIRFNNQSHKVFQSDDYQAIMIELSCSRIFSRWFGESAKNLDKIFQDVENLLTNVSNKDRFVCLLMDEVETLASSRSSLMNKNETTDGIRVVNTLLTKLDSLKKYHNLLILATSNLVSSLDEAFLDRADGVFYAGNPSENGTSMILSSTISELIKTGVISCKEGISILEDTDVQESVRHIARRCVDAGVSGRTLRKLPLISLSEQLSSLPVTIRDFMLALAFTVKQKAHQTQDSISGRRTDA</sequence>
<dbReference type="Gene3D" id="3.40.50.300">
    <property type="entry name" value="P-loop containing nucleotide triphosphate hydrolases"/>
    <property type="match status" value="1"/>
</dbReference>
<dbReference type="PANTHER" id="PTHR45991:SF1">
    <property type="entry name" value="PACHYTENE CHECKPOINT PROTEIN 2 HOMOLOG"/>
    <property type="match status" value="1"/>
</dbReference>
<comment type="similarity">
    <text evidence="1">Belongs to the AAA ATPase family. PCH2 subfamily.</text>
</comment>
<dbReference type="GO" id="GO:0005524">
    <property type="term" value="F:ATP binding"/>
    <property type="evidence" value="ECO:0007669"/>
    <property type="project" value="UniProtKB-KW"/>
</dbReference>
<name>A0A1G4JV36_9SACH</name>